<name>A0A6J7WSS0_9CAUD</name>
<proteinExistence type="predicted"/>
<evidence type="ECO:0000313" key="1">
    <source>
        <dbReference type="EMBL" id="CAB5221149.1"/>
    </source>
</evidence>
<dbReference type="EMBL" id="LR798293">
    <property type="protein sequence ID" value="CAB5221149.1"/>
    <property type="molecule type" value="Genomic_DNA"/>
</dbReference>
<protein>
    <submittedName>
        <fullName evidence="1">Uncharacterized protein</fullName>
    </submittedName>
</protein>
<reference evidence="1" key="1">
    <citation type="submission" date="2020-05" db="EMBL/GenBank/DDBJ databases">
        <authorList>
            <person name="Chiriac C."/>
            <person name="Salcher M."/>
            <person name="Ghai R."/>
            <person name="Kavagutti S V."/>
        </authorList>
    </citation>
    <scope>NUCLEOTIDE SEQUENCE</scope>
</reference>
<accession>A0A6J7WSS0</accession>
<gene>
    <name evidence="1" type="ORF">UFOVP240_91</name>
</gene>
<sequence>MSEFKSWEEMSVLEQMQCQYWDMYKDAYGVRPRGIDTTNWTEEEFMAEFETLGRVIDESEEQRKADQTDAITKFEGIVGTLMNDNTSRTQAIQWLMDAEGCNGDFDYFCFCVGLPYGYFNVKEVA</sequence>
<organism evidence="1">
    <name type="scientific">uncultured Caudovirales phage</name>
    <dbReference type="NCBI Taxonomy" id="2100421"/>
    <lineage>
        <taxon>Viruses</taxon>
        <taxon>Duplodnaviria</taxon>
        <taxon>Heunggongvirae</taxon>
        <taxon>Uroviricota</taxon>
        <taxon>Caudoviricetes</taxon>
        <taxon>Peduoviridae</taxon>
        <taxon>Maltschvirus</taxon>
        <taxon>Maltschvirus maltsch</taxon>
    </lineage>
</organism>